<feature type="compositionally biased region" description="Acidic residues" evidence="8">
    <location>
        <begin position="15"/>
        <end position="46"/>
    </location>
</feature>
<reference evidence="11" key="3">
    <citation type="submission" date="2015-06" db="UniProtKB">
        <authorList>
            <consortium name="EnsemblMetazoa"/>
        </authorList>
    </citation>
    <scope>IDENTIFICATION</scope>
</reference>
<keyword evidence="5" id="KW-0472">Membrane</keyword>
<feature type="domain" description="Discoidin" evidence="9">
    <location>
        <begin position="117"/>
        <end position="220"/>
    </location>
</feature>
<dbReference type="OrthoDB" id="6071166at2759"/>
<dbReference type="AlphaFoldDB" id="T1FLZ0"/>
<evidence type="ECO:0000256" key="8">
    <source>
        <dbReference type="SAM" id="MobiDB-lite"/>
    </source>
</evidence>
<evidence type="ECO:0000256" key="4">
    <source>
        <dbReference type="ARBA" id="ARBA00022989"/>
    </source>
</evidence>
<evidence type="ECO:0000256" key="2">
    <source>
        <dbReference type="ARBA" id="ARBA00022692"/>
    </source>
</evidence>
<organism evidence="11 12">
    <name type="scientific">Helobdella robusta</name>
    <name type="common">Californian leech</name>
    <dbReference type="NCBI Taxonomy" id="6412"/>
    <lineage>
        <taxon>Eukaryota</taxon>
        <taxon>Metazoa</taxon>
        <taxon>Spiralia</taxon>
        <taxon>Lophotrochozoa</taxon>
        <taxon>Annelida</taxon>
        <taxon>Clitellata</taxon>
        <taxon>Hirudinea</taxon>
        <taxon>Rhynchobdellida</taxon>
        <taxon>Glossiphoniidae</taxon>
        <taxon>Helobdella</taxon>
    </lineage>
</organism>
<evidence type="ECO:0000313" key="12">
    <source>
        <dbReference type="Proteomes" id="UP000015101"/>
    </source>
</evidence>
<dbReference type="Gene3D" id="2.60.120.1190">
    <property type="match status" value="1"/>
</dbReference>
<accession>T1FLZ0</accession>
<feature type="compositionally biased region" description="Low complexity" evidence="8">
    <location>
        <begin position="90"/>
        <end position="101"/>
    </location>
</feature>
<evidence type="ECO:0000259" key="9">
    <source>
        <dbReference type="Pfam" id="PF21114"/>
    </source>
</evidence>
<dbReference type="GO" id="GO:0016020">
    <property type="term" value="C:membrane"/>
    <property type="evidence" value="ECO:0007669"/>
    <property type="project" value="UniProtKB-SubCell"/>
</dbReference>
<evidence type="ECO:0000256" key="1">
    <source>
        <dbReference type="ARBA" id="ARBA00004479"/>
    </source>
</evidence>
<name>T1FLZ0_HELRO</name>
<dbReference type="InParanoid" id="T1FLZ0"/>
<dbReference type="KEGG" id="hro:HELRODRAFT_184777"/>
<keyword evidence="4" id="KW-1133">Transmembrane helix</keyword>
<dbReference type="EnsemblMetazoa" id="HelroT184777">
    <property type="protein sequence ID" value="HelroP184777"/>
    <property type="gene ID" value="HelroG184777"/>
</dbReference>
<keyword evidence="2" id="KW-0812">Transmembrane</keyword>
<dbReference type="Pfam" id="PF21114">
    <property type="entry name" value="DDR1-2_DS-like"/>
    <property type="match status" value="1"/>
</dbReference>
<evidence type="ECO:0000313" key="11">
    <source>
        <dbReference type="EnsemblMetazoa" id="HelroP184777"/>
    </source>
</evidence>
<gene>
    <name evidence="11" type="primary">20209839</name>
    <name evidence="10" type="ORF">HELRODRAFT_184777</name>
</gene>
<keyword evidence="12" id="KW-1185">Reference proteome</keyword>
<keyword evidence="6" id="KW-1015">Disulfide bond</keyword>
<evidence type="ECO:0000313" key="10">
    <source>
        <dbReference type="EMBL" id="ESN98207.1"/>
    </source>
</evidence>
<dbReference type="EMBL" id="AMQM01012056">
    <property type="status" value="NOT_ANNOTATED_CDS"/>
    <property type="molecule type" value="Genomic_DNA"/>
</dbReference>
<reference evidence="10 12" key="2">
    <citation type="journal article" date="2013" name="Nature">
        <title>Insights into bilaterian evolution from three spiralian genomes.</title>
        <authorList>
            <person name="Simakov O."/>
            <person name="Marletaz F."/>
            <person name="Cho S.J."/>
            <person name="Edsinger-Gonzales E."/>
            <person name="Havlak P."/>
            <person name="Hellsten U."/>
            <person name="Kuo D.H."/>
            <person name="Larsson T."/>
            <person name="Lv J."/>
            <person name="Arendt D."/>
            <person name="Savage R."/>
            <person name="Osoegawa K."/>
            <person name="de Jong P."/>
            <person name="Grimwood J."/>
            <person name="Chapman J.A."/>
            <person name="Shapiro H."/>
            <person name="Aerts A."/>
            <person name="Otillar R.P."/>
            <person name="Terry A.Y."/>
            <person name="Boore J.L."/>
            <person name="Grigoriev I.V."/>
            <person name="Lindberg D.R."/>
            <person name="Seaver E.C."/>
            <person name="Weisblat D.A."/>
            <person name="Putnam N.H."/>
            <person name="Rokhsar D.S."/>
        </authorList>
    </citation>
    <scope>NUCLEOTIDE SEQUENCE</scope>
</reference>
<dbReference type="Proteomes" id="UP000015101">
    <property type="component" value="Unassembled WGS sequence"/>
</dbReference>
<comment type="subcellular location">
    <subcellularLocation>
        <location evidence="1">Membrane</location>
        <topology evidence="1">Single-pass type I membrane protein</topology>
    </subcellularLocation>
</comment>
<reference evidence="12" key="1">
    <citation type="submission" date="2012-12" db="EMBL/GenBank/DDBJ databases">
        <authorList>
            <person name="Hellsten U."/>
            <person name="Grimwood J."/>
            <person name="Chapman J.A."/>
            <person name="Shapiro H."/>
            <person name="Aerts A."/>
            <person name="Otillar R.P."/>
            <person name="Terry A.Y."/>
            <person name="Boore J.L."/>
            <person name="Simakov O."/>
            <person name="Marletaz F."/>
            <person name="Cho S.-J."/>
            <person name="Edsinger-Gonzales E."/>
            <person name="Havlak P."/>
            <person name="Kuo D.-H."/>
            <person name="Larsson T."/>
            <person name="Lv J."/>
            <person name="Arendt D."/>
            <person name="Savage R."/>
            <person name="Osoegawa K."/>
            <person name="de Jong P."/>
            <person name="Lindberg D.R."/>
            <person name="Seaver E.C."/>
            <person name="Weisblat D.A."/>
            <person name="Putnam N.H."/>
            <person name="Grigoriev I.V."/>
            <person name="Rokhsar D.S."/>
        </authorList>
    </citation>
    <scope>NUCLEOTIDE SEQUENCE</scope>
</reference>
<feature type="compositionally biased region" description="Gly residues" evidence="8">
    <location>
        <begin position="52"/>
        <end position="64"/>
    </location>
</feature>
<evidence type="ECO:0000256" key="6">
    <source>
        <dbReference type="ARBA" id="ARBA00023157"/>
    </source>
</evidence>
<dbReference type="GeneID" id="20209839"/>
<dbReference type="InterPro" id="IPR048525">
    <property type="entry name" value="DDR1-2_DS-like"/>
</dbReference>
<dbReference type="CTD" id="20209839"/>
<proteinExistence type="predicted"/>
<sequence length="221" mass="25250">RERVQRHIISTRDSTDDDDDGDDDYDDDDGGPDDDDYYNDDDEEGASDVAVDGGGGGGGGGGGEVKTSKISSSHQRTNKRLKSHSRDILNNNSDNSNKKININNKNVEIKINSNNNNNNNNNNDYVTIILRFSRARNFTKLRLHVNNQFTQNSRIFRKSRLRFRNRDTDPWQGDPIFETHPRDLISEGARWVSLNMCQRVGVIVEVSLWFDARWLMISEMQ</sequence>
<dbReference type="RefSeq" id="XP_009023694.1">
    <property type="nucleotide sequence ID" value="XM_009025446.1"/>
</dbReference>
<evidence type="ECO:0000256" key="5">
    <source>
        <dbReference type="ARBA" id="ARBA00023136"/>
    </source>
</evidence>
<feature type="region of interest" description="Disordered" evidence="8">
    <location>
        <begin position="1"/>
        <end position="101"/>
    </location>
</feature>
<dbReference type="eggNOG" id="KOG1094">
    <property type="taxonomic scope" value="Eukaryota"/>
</dbReference>
<evidence type="ECO:0000256" key="7">
    <source>
        <dbReference type="ARBA" id="ARBA00023180"/>
    </source>
</evidence>
<evidence type="ECO:0000256" key="3">
    <source>
        <dbReference type="ARBA" id="ARBA00022729"/>
    </source>
</evidence>
<dbReference type="EMBL" id="KB097186">
    <property type="protein sequence ID" value="ESN98207.1"/>
    <property type="molecule type" value="Genomic_DNA"/>
</dbReference>
<dbReference type="HOGENOM" id="CLU_1253363_0_0_1"/>
<keyword evidence="7" id="KW-0325">Glycoprotein</keyword>
<protein>
    <recommendedName>
        <fullName evidence="9">Discoidin domain-containing protein</fullName>
    </recommendedName>
</protein>
<keyword evidence="3" id="KW-0732">Signal</keyword>